<comment type="subcellular location">
    <subcellularLocation>
        <location evidence="1 7">Secreted</location>
    </subcellularLocation>
</comment>
<comment type="similarity">
    <text evidence="2 7">Belongs to the plant cysteine rich small secretory peptide family. Epidermal patterning factor subfamily.</text>
</comment>
<evidence type="ECO:0000256" key="4">
    <source>
        <dbReference type="ARBA" id="ARBA00022525"/>
    </source>
</evidence>
<evidence type="ECO:0000256" key="5">
    <source>
        <dbReference type="ARBA" id="ARBA00022729"/>
    </source>
</evidence>
<dbReference type="AlphaFoldDB" id="A0A7J6DUT5"/>
<keyword evidence="5" id="KW-0732">Signal</keyword>
<gene>
    <name evidence="9" type="ORF">G4B88_017069</name>
</gene>
<reference evidence="9 10" key="1">
    <citation type="journal article" date="2020" name="bioRxiv">
        <title>Sequence and annotation of 42 cannabis genomes reveals extensive copy number variation in cannabinoid synthesis and pathogen resistance genes.</title>
        <authorList>
            <person name="Mckernan K.J."/>
            <person name="Helbert Y."/>
            <person name="Kane L.T."/>
            <person name="Ebling H."/>
            <person name="Zhang L."/>
            <person name="Liu B."/>
            <person name="Eaton Z."/>
            <person name="Mclaughlin S."/>
            <person name="Kingan S."/>
            <person name="Baybayan P."/>
            <person name="Concepcion G."/>
            <person name="Jordan M."/>
            <person name="Riva A."/>
            <person name="Barbazuk W."/>
            <person name="Harkins T."/>
        </authorList>
    </citation>
    <scope>NUCLEOTIDE SEQUENCE [LARGE SCALE GENOMIC DNA]</scope>
    <source>
        <strain evidence="10">cv. Jamaican Lion 4</strain>
        <tissue evidence="9">Leaf</tissue>
    </source>
</reference>
<feature type="transmembrane region" description="Helical" evidence="8">
    <location>
        <begin position="15"/>
        <end position="33"/>
    </location>
</feature>
<comment type="caution">
    <text evidence="9">The sequence shown here is derived from an EMBL/GenBank/DDBJ whole genome shotgun (WGS) entry which is preliminary data.</text>
</comment>
<comment type="function">
    <text evidence="7">Controls stomatal patterning.</text>
</comment>
<evidence type="ECO:0000313" key="10">
    <source>
        <dbReference type="Proteomes" id="UP000583929"/>
    </source>
</evidence>
<protein>
    <recommendedName>
        <fullName evidence="7">Epidermal patterning factor-like protein</fullName>
    </recommendedName>
</protein>
<keyword evidence="8" id="KW-0472">Membrane</keyword>
<dbReference type="Proteomes" id="UP000583929">
    <property type="component" value="Unassembled WGS sequence"/>
</dbReference>
<evidence type="ECO:0000256" key="8">
    <source>
        <dbReference type="SAM" id="Phobius"/>
    </source>
</evidence>
<keyword evidence="4 7" id="KW-0964">Secreted</keyword>
<evidence type="ECO:0000256" key="3">
    <source>
        <dbReference type="ARBA" id="ARBA00022473"/>
    </source>
</evidence>
<dbReference type="PANTHER" id="PTHR33109">
    <property type="entry name" value="EPIDERMAL PATTERNING FACTOR-LIKE PROTEIN 4"/>
    <property type="match status" value="1"/>
</dbReference>
<keyword evidence="6" id="KW-1015">Disulfide bond</keyword>
<keyword evidence="8" id="KW-1133">Transmembrane helix</keyword>
<organism evidence="9 10">
    <name type="scientific">Cannabis sativa</name>
    <name type="common">Hemp</name>
    <name type="synonym">Marijuana</name>
    <dbReference type="NCBI Taxonomy" id="3483"/>
    <lineage>
        <taxon>Eukaryota</taxon>
        <taxon>Viridiplantae</taxon>
        <taxon>Streptophyta</taxon>
        <taxon>Embryophyta</taxon>
        <taxon>Tracheophyta</taxon>
        <taxon>Spermatophyta</taxon>
        <taxon>Magnoliopsida</taxon>
        <taxon>eudicotyledons</taxon>
        <taxon>Gunneridae</taxon>
        <taxon>Pentapetalae</taxon>
        <taxon>rosids</taxon>
        <taxon>fabids</taxon>
        <taxon>Rosales</taxon>
        <taxon>Cannabaceae</taxon>
        <taxon>Cannabis</taxon>
    </lineage>
</organism>
<dbReference type="GO" id="GO:0005576">
    <property type="term" value="C:extracellular region"/>
    <property type="evidence" value="ECO:0007669"/>
    <property type="project" value="UniProtKB-SubCell"/>
</dbReference>
<dbReference type="Pfam" id="PF17181">
    <property type="entry name" value="EPF"/>
    <property type="match status" value="1"/>
</dbReference>
<evidence type="ECO:0000313" key="9">
    <source>
        <dbReference type="EMBL" id="KAF4349570.1"/>
    </source>
</evidence>
<keyword evidence="10" id="KW-1185">Reference proteome</keyword>
<evidence type="ECO:0000256" key="1">
    <source>
        <dbReference type="ARBA" id="ARBA00004613"/>
    </source>
</evidence>
<evidence type="ECO:0000256" key="6">
    <source>
        <dbReference type="ARBA" id="ARBA00023157"/>
    </source>
</evidence>
<dbReference type="PANTHER" id="PTHR33109:SF60">
    <property type="entry name" value="EPIDERMAL PATTERNING FACTOR-LIKE PROTEIN 8"/>
    <property type="match status" value="1"/>
</dbReference>
<accession>A0A7J6DUT5</accession>
<name>A0A7J6DUT5_CANSA</name>
<sequence>MASTPSCKYLKRPNILSPMIFSLILILSFNIEFTGADHHHHQSFLPKDYNNSDHGKSLLLKEKKMVLGSKPPECANKCLGCRPCMATLVVSQHEKNVKAFPHAPESYYLLGWKCKCRDKFFQP</sequence>
<keyword evidence="8" id="KW-0812">Transmembrane</keyword>
<evidence type="ECO:0000256" key="2">
    <source>
        <dbReference type="ARBA" id="ARBA00008127"/>
    </source>
</evidence>
<keyword evidence="3 7" id="KW-0217">Developmental protein</keyword>
<evidence type="ECO:0000256" key="7">
    <source>
        <dbReference type="RuleBase" id="RU367102"/>
    </source>
</evidence>
<dbReference type="EMBL" id="JAATIQ010000633">
    <property type="protein sequence ID" value="KAF4349570.1"/>
    <property type="molecule type" value="Genomic_DNA"/>
</dbReference>
<dbReference type="GO" id="GO:0010052">
    <property type="term" value="P:guard cell differentiation"/>
    <property type="evidence" value="ECO:0007669"/>
    <property type="project" value="UniProtKB-UniRule"/>
</dbReference>
<proteinExistence type="inferred from homology"/>
<dbReference type="InterPro" id="IPR039455">
    <property type="entry name" value="EPFL"/>
</dbReference>